<feature type="binding site" evidence="6">
    <location>
        <position position="198"/>
    </location>
    <ligand>
        <name>FAD</name>
        <dbReference type="ChEBI" id="CHEBI:57692"/>
    </ligand>
</feature>
<evidence type="ECO:0000256" key="6">
    <source>
        <dbReference type="PIRSR" id="PIRSR000189-1"/>
    </source>
</evidence>
<accession>A0A5J5EW54</accession>
<dbReference type="InterPro" id="IPR006181">
    <property type="entry name" value="D-amino_acid_oxidase_CS"/>
</dbReference>
<evidence type="ECO:0000256" key="1">
    <source>
        <dbReference type="ARBA" id="ARBA00001974"/>
    </source>
</evidence>
<evidence type="ECO:0000313" key="9">
    <source>
        <dbReference type="Proteomes" id="UP000326924"/>
    </source>
</evidence>
<feature type="binding site" evidence="6">
    <location>
        <position position="336"/>
    </location>
    <ligand>
        <name>D-dopa</name>
        <dbReference type="ChEBI" id="CHEBI:149689"/>
    </ligand>
</feature>
<dbReference type="GO" id="GO:0003884">
    <property type="term" value="F:D-amino-acid oxidase activity"/>
    <property type="evidence" value="ECO:0007669"/>
    <property type="project" value="InterPro"/>
</dbReference>
<evidence type="ECO:0000256" key="5">
    <source>
        <dbReference type="ARBA" id="ARBA00023002"/>
    </source>
</evidence>
<dbReference type="PIRSF" id="PIRSF000189">
    <property type="entry name" value="D-aa_oxidase"/>
    <property type="match status" value="1"/>
</dbReference>
<reference evidence="8 9" key="1">
    <citation type="submission" date="2019-09" db="EMBL/GenBank/DDBJ databases">
        <title>Draft genome of the ectomycorrhizal ascomycete Sphaerosporella brunnea.</title>
        <authorList>
            <consortium name="DOE Joint Genome Institute"/>
            <person name="Benucci G.M."/>
            <person name="Marozzi G."/>
            <person name="Antonielli L."/>
            <person name="Sanchez S."/>
            <person name="Marco P."/>
            <person name="Wang X."/>
            <person name="Falini L.B."/>
            <person name="Barry K."/>
            <person name="Haridas S."/>
            <person name="Lipzen A."/>
            <person name="Labutti K."/>
            <person name="Grigoriev I.V."/>
            <person name="Murat C."/>
            <person name="Martin F."/>
            <person name="Albertini E."/>
            <person name="Donnini D."/>
            <person name="Bonito G."/>
        </authorList>
    </citation>
    <scope>NUCLEOTIDE SEQUENCE [LARGE SCALE GENOMIC DNA]</scope>
    <source>
        <strain evidence="8 9">Sb_GMNB300</strain>
    </source>
</reference>
<organism evidence="8 9">
    <name type="scientific">Sphaerosporella brunnea</name>
    <dbReference type="NCBI Taxonomy" id="1250544"/>
    <lineage>
        <taxon>Eukaryota</taxon>
        <taxon>Fungi</taxon>
        <taxon>Dikarya</taxon>
        <taxon>Ascomycota</taxon>
        <taxon>Pezizomycotina</taxon>
        <taxon>Pezizomycetes</taxon>
        <taxon>Pezizales</taxon>
        <taxon>Pyronemataceae</taxon>
        <taxon>Sphaerosporella</taxon>
    </lineage>
</organism>
<dbReference type="Pfam" id="PF01266">
    <property type="entry name" value="DAO"/>
    <property type="match status" value="1"/>
</dbReference>
<dbReference type="Gene3D" id="3.30.9.10">
    <property type="entry name" value="D-Amino Acid Oxidase, subunit A, domain 2"/>
    <property type="match status" value="1"/>
</dbReference>
<sequence>MTGKRNVVVVGAGVVGLTTALTLLRRGTYDVTVVSKHMPGDYNIEYTSPWAGANWWPVSSAGTREQVWDEKTFHELWRLAKDVPAAGVEVRNSLIYRRKKDENTPIIEWSGNLLLDDPWFKNLVPDFRKLRKDEIPKTFESGTSFKSVCINTAVYLPYLVSQCLELGATIKRATVKHICEAAGLHASGIKADVVVNCTGLMARSLGGVMDEKVIAARGQIVVVRNEAPAMINVSGTEDGLEETTYIMMRPAGGGTVIGGSYQKHNYESQADPNMTQRIMRRAIEICPELVKPGQGVEGLDIIRTYAGLRPLRIGGVRLEKENIEGVEVVHNYGAGGFGYQASYGMAEDAACLVDNATHIKAKL</sequence>
<feature type="binding site" evidence="6">
    <location>
        <position position="175"/>
    </location>
    <ligand>
        <name>FAD</name>
        <dbReference type="ChEBI" id="CHEBI:57692"/>
    </ligand>
</feature>
<feature type="domain" description="FAD dependent oxidoreductase" evidence="7">
    <location>
        <begin position="7"/>
        <end position="350"/>
    </location>
</feature>
<keyword evidence="5" id="KW-0560">Oxidoreductase</keyword>
<dbReference type="PROSITE" id="PS00677">
    <property type="entry name" value="DAO"/>
    <property type="match status" value="1"/>
</dbReference>
<dbReference type="SUPFAM" id="SSF54373">
    <property type="entry name" value="FAD-linked reductases, C-terminal domain"/>
    <property type="match status" value="1"/>
</dbReference>
<comment type="cofactor">
    <cofactor evidence="1 6">
        <name>FAD</name>
        <dbReference type="ChEBI" id="CHEBI:57692"/>
    </cofactor>
</comment>
<proteinExistence type="inferred from homology"/>
<keyword evidence="4 6" id="KW-0274">FAD</keyword>
<comment type="similarity">
    <text evidence="2">Belongs to the DAMOX/DASOX family.</text>
</comment>
<dbReference type="InterPro" id="IPR006076">
    <property type="entry name" value="FAD-dep_OxRdtase"/>
</dbReference>
<feature type="binding site" evidence="6">
    <location>
        <begin position="47"/>
        <end position="48"/>
    </location>
    <ligand>
        <name>FAD</name>
        <dbReference type="ChEBI" id="CHEBI:57692"/>
    </ligand>
</feature>
<dbReference type="GO" id="GO:0005737">
    <property type="term" value="C:cytoplasm"/>
    <property type="evidence" value="ECO:0007669"/>
    <property type="project" value="TreeGrafter"/>
</dbReference>
<gene>
    <name evidence="8" type="ORF">FN846DRAFT_951570</name>
</gene>
<evidence type="ECO:0000256" key="4">
    <source>
        <dbReference type="ARBA" id="ARBA00022827"/>
    </source>
</evidence>
<dbReference type="InParanoid" id="A0A5J5EW54"/>
<protein>
    <submittedName>
        <fullName evidence="8">D-amino-acid oxidase</fullName>
    </submittedName>
</protein>
<feature type="binding site" evidence="6">
    <location>
        <position position="245"/>
    </location>
    <ligand>
        <name>D-dopa</name>
        <dbReference type="ChEBI" id="CHEBI:149689"/>
    </ligand>
</feature>
<dbReference type="SUPFAM" id="SSF51971">
    <property type="entry name" value="Nucleotide-binding domain"/>
    <property type="match status" value="1"/>
</dbReference>
<dbReference type="Proteomes" id="UP000326924">
    <property type="component" value="Unassembled WGS sequence"/>
</dbReference>
<evidence type="ECO:0000256" key="3">
    <source>
        <dbReference type="ARBA" id="ARBA00022630"/>
    </source>
</evidence>
<dbReference type="Gene3D" id="3.40.50.720">
    <property type="entry name" value="NAD(P)-binding Rossmann-like Domain"/>
    <property type="match status" value="1"/>
</dbReference>
<keyword evidence="9" id="KW-1185">Reference proteome</keyword>
<comment type="caution">
    <text evidence="8">The sequence shown here is derived from an EMBL/GenBank/DDBJ whole genome shotgun (WGS) entry which is preliminary data.</text>
</comment>
<feature type="binding site" evidence="6">
    <location>
        <position position="309"/>
    </location>
    <ligand>
        <name>D-dopa</name>
        <dbReference type="ChEBI" id="CHEBI:149689"/>
    </ligand>
</feature>
<dbReference type="GO" id="GO:0071949">
    <property type="term" value="F:FAD binding"/>
    <property type="evidence" value="ECO:0007669"/>
    <property type="project" value="InterPro"/>
</dbReference>
<name>A0A5J5EW54_9PEZI</name>
<dbReference type="OrthoDB" id="409956at2759"/>
<dbReference type="InterPro" id="IPR023209">
    <property type="entry name" value="DAO"/>
</dbReference>
<evidence type="ECO:0000259" key="7">
    <source>
        <dbReference type="Pfam" id="PF01266"/>
    </source>
</evidence>
<evidence type="ECO:0000313" key="8">
    <source>
        <dbReference type="EMBL" id="KAA8904997.1"/>
    </source>
</evidence>
<keyword evidence="3" id="KW-0285">Flavoprotein</keyword>
<dbReference type="PANTHER" id="PTHR11530:SF16">
    <property type="entry name" value="D-AMINO ACID OXIDASE (AFU_ORTHOLOGUE AFUA_5G11290)"/>
    <property type="match status" value="1"/>
</dbReference>
<dbReference type="GO" id="GO:0019478">
    <property type="term" value="P:D-amino acid catabolic process"/>
    <property type="evidence" value="ECO:0007669"/>
    <property type="project" value="TreeGrafter"/>
</dbReference>
<dbReference type="PANTHER" id="PTHR11530">
    <property type="entry name" value="D-AMINO ACID OXIDASE"/>
    <property type="match status" value="1"/>
</dbReference>
<dbReference type="AlphaFoldDB" id="A0A5J5EW54"/>
<dbReference type="EMBL" id="VXIS01000102">
    <property type="protein sequence ID" value="KAA8904997.1"/>
    <property type="molecule type" value="Genomic_DNA"/>
</dbReference>
<evidence type="ECO:0000256" key="2">
    <source>
        <dbReference type="ARBA" id="ARBA00006730"/>
    </source>
</evidence>